<dbReference type="EMBL" id="JOJR01000242">
    <property type="protein sequence ID" value="RCN41297.1"/>
    <property type="molecule type" value="Genomic_DNA"/>
</dbReference>
<protein>
    <submittedName>
        <fullName evidence="1">Uncharacterized protein</fullName>
    </submittedName>
</protein>
<proteinExistence type="predicted"/>
<name>A0A368GEQ7_ANCCA</name>
<evidence type="ECO:0000313" key="1">
    <source>
        <dbReference type="EMBL" id="RCN41297.1"/>
    </source>
</evidence>
<sequence length="94" mass="11020">MRIAAFTQPMSCEMRMLTSTTLEKRFIQRSGKFPWARIPNQLCHVRPWPRSQRCLPSLSNKLRVEVATQKHAKDIEEFMVSDFVRDEPIARSLS</sequence>
<dbReference type="AlphaFoldDB" id="A0A368GEQ7"/>
<comment type="caution">
    <text evidence="1">The sequence shown here is derived from an EMBL/GenBank/DDBJ whole genome shotgun (WGS) entry which is preliminary data.</text>
</comment>
<evidence type="ECO:0000313" key="2">
    <source>
        <dbReference type="Proteomes" id="UP000252519"/>
    </source>
</evidence>
<keyword evidence="2" id="KW-1185">Reference proteome</keyword>
<organism evidence="1 2">
    <name type="scientific">Ancylostoma caninum</name>
    <name type="common">Dog hookworm</name>
    <dbReference type="NCBI Taxonomy" id="29170"/>
    <lineage>
        <taxon>Eukaryota</taxon>
        <taxon>Metazoa</taxon>
        <taxon>Ecdysozoa</taxon>
        <taxon>Nematoda</taxon>
        <taxon>Chromadorea</taxon>
        <taxon>Rhabditida</taxon>
        <taxon>Rhabditina</taxon>
        <taxon>Rhabditomorpha</taxon>
        <taxon>Strongyloidea</taxon>
        <taxon>Ancylostomatidae</taxon>
        <taxon>Ancylostomatinae</taxon>
        <taxon>Ancylostoma</taxon>
    </lineage>
</organism>
<dbReference type="Proteomes" id="UP000252519">
    <property type="component" value="Unassembled WGS sequence"/>
</dbReference>
<gene>
    <name evidence="1" type="ORF">ANCCAN_12758</name>
</gene>
<dbReference type="OrthoDB" id="5799199at2759"/>
<reference evidence="1 2" key="1">
    <citation type="submission" date="2014-10" db="EMBL/GenBank/DDBJ databases">
        <title>Draft genome of the hookworm Ancylostoma caninum.</title>
        <authorList>
            <person name="Mitreva M."/>
        </authorList>
    </citation>
    <scope>NUCLEOTIDE SEQUENCE [LARGE SCALE GENOMIC DNA]</scope>
    <source>
        <strain evidence="1 2">Baltimore</strain>
    </source>
</reference>
<accession>A0A368GEQ7</accession>